<evidence type="ECO:0000313" key="2">
    <source>
        <dbReference type="EMBL" id="QSS66691.1"/>
    </source>
</evidence>
<name>A0A8A1MKP9_AJECA</name>
<evidence type="ECO:0000313" key="3">
    <source>
        <dbReference type="Proteomes" id="UP000663671"/>
    </source>
</evidence>
<dbReference type="OrthoDB" id="4187180at2759"/>
<sequence length="285" mass="32244">MSQIHHQKLPFLRYSRVSPDYEYPVSPSIHFVFSLDIWRQGGEGQIDEPRCLQSPVLGKLIPLNIQVAWKSRKTGRARLVLMPRGCQPTLWDGGVGTNPPPKIFPRPDKTRHETPSNFHTPVTTISSGTTSSHTQNHRLPRRIIITPRIYFPSDMSTESKKNLNVRHLPPECDNELKNLKEHVNKVASWRSVSNTMKESIESLDSSKVETILREVEADQSFKILRITDRTRFITPNPVNLVPISNDAMISDHPDQNSIITVPAGSVVEVTGTVCYFHSCVDLLII</sequence>
<organism evidence="2 3">
    <name type="scientific">Ajellomyces capsulatus</name>
    <name type="common">Darling's disease fungus</name>
    <name type="synonym">Histoplasma capsulatum</name>
    <dbReference type="NCBI Taxonomy" id="5037"/>
    <lineage>
        <taxon>Eukaryota</taxon>
        <taxon>Fungi</taxon>
        <taxon>Dikarya</taxon>
        <taxon>Ascomycota</taxon>
        <taxon>Pezizomycotina</taxon>
        <taxon>Eurotiomycetes</taxon>
        <taxon>Eurotiomycetidae</taxon>
        <taxon>Onygenales</taxon>
        <taxon>Ajellomycetaceae</taxon>
        <taxon>Histoplasma</taxon>
    </lineage>
</organism>
<dbReference type="VEuPathDB" id="FungiDB:I7I51_02900"/>
<dbReference type="EMBL" id="CP069116">
    <property type="protein sequence ID" value="QSS66691.1"/>
    <property type="molecule type" value="Genomic_DNA"/>
</dbReference>
<gene>
    <name evidence="2" type="ORF">I7I51_02900</name>
</gene>
<proteinExistence type="predicted"/>
<dbReference type="AlphaFoldDB" id="A0A8A1MKP9"/>
<protein>
    <submittedName>
        <fullName evidence="2">Uncharacterized protein</fullName>
    </submittedName>
</protein>
<reference evidence="2" key="1">
    <citation type="submission" date="2021-01" db="EMBL/GenBank/DDBJ databases">
        <title>Chromosome-level genome assembly of a human fungal pathogen reveals clustering of transcriptionally co-regulated genes.</title>
        <authorList>
            <person name="Voorhies M."/>
            <person name="Cohen S."/>
            <person name="Shea T.P."/>
            <person name="Petrus S."/>
            <person name="Munoz J.F."/>
            <person name="Poplawski S."/>
            <person name="Goldman W.E."/>
            <person name="Michael T."/>
            <person name="Cuomo C.A."/>
            <person name="Sil A."/>
            <person name="Beyhan S."/>
        </authorList>
    </citation>
    <scope>NUCLEOTIDE SEQUENCE</scope>
    <source>
        <strain evidence="2">WU24</strain>
    </source>
</reference>
<feature type="compositionally biased region" description="Basic and acidic residues" evidence="1">
    <location>
        <begin position="105"/>
        <end position="114"/>
    </location>
</feature>
<evidence type="ECO:0000256" key="1">
    <source>
        <dbReference type="SAM" id="MobiDB-lite"/>
    </source>
</evidence>
<dbReference type="Proteomes" id="UP000663671">
    <property type="component" value="Chromosome 6"/>
</dbReference>
<feature type="region of interest" description="Disordered" evidence="1">
    <location>
        <begin position="91"/>
        <end position="136"/>
    </location>
</feature>
<feature type="compositionally biased region" description="Low complexity" evidence="1">
    <location>
        <begin position="120"/>
        <end position="134"/>
    </location>
</feature>
<accession>A0A8A1MKP9</accession>